<evidence type="ECO:0000313" key="2">
    <source>
        <dbReference type="EMBL" id="KGF55439.1"/>
    </source>
</evidence>
<evidence type="ECO:0000256" key="1">
    <source>
        <dbReference type="SAM" id="Phobius"/>
    </source>
</evidence>
<gene>
    <name evidence="2" type="ORF">HMPREF9460_01959</name>
</gene>
<accession>A0A096DD55</accession>
<reference evidence="2 3" key="1">
    <citation type="submission" date="2011-08" db="EMBL/GenBank/DDBJ databases">
        <title>The Genome Sequence of Clostridium orbiscindens 1_3_50AFAA.</title>
        <authorList>
            <consortium name="The Broad Institute Genome Sequencing Platform"/>
            <person name="Earl A."/>
            <person name="Ward D."/>
            <person name="Feldgarden M."/>
            <person name="Gevers D."/>
            <person name="Daigneault M."/>
            <person name="Strauss J."/>
            <person name="Allen-Vercoe E."/>
            <person name="Young S.K."/>
            <person name="Zeng Q."/>
            <person name="Gargeya S."/>
            <person name="Fitzgerald M."/>
            <person name="Haas B."/>
            <person name="Abouelleil A."/>
            <person name="Alvarado L."/>
            <person name="Arachchi H.M."/>
            <person name="Berlin A."/>
            <person name="Brown A."/>
            <person name="Chapman S.B."/>
            <person name="Chen Z."/>
            <person name="Dunbar C."/>
            <person name="Freedman E."/>
            <person name="Gearin G."/>
            <person name="Gellesch M."/>
            <person name="Goldberg J."/>
            <person name="Griggs A."/>
            <person name="Gujja S."/>
            <person name="Heiman D."/>
            <person name="Howarth C."/>
            <person name="Larson L."/>
            <person name="Lui A."/>
            <person name="MacDonald P.J.P."/>
            <person name="Montmayeur A."/>
            <person name="Murphy C."/>
            <person name="Neiman D."/>
            <person name="Pearson M."/>
            <person name="Priest M."/>
            <person name="Roberts A."/>
            <person name="Saif S."/>
            <person name="Shea T."/>
            <person name="Shenoy N."/>
            <person name="Sisk P."/>
            <person name="Stolte C."/>
            <person name="Sykes S."/>
            <person name="Wortman J."/>
            <person name="Nusbaum C."/>
            <person name="Birren B."/>
        </authorList>
    </citation>
    <scope>NUCLEOTIDE SEQUENCE [LARGE SCALE GENOMIC DNA]</scope>
    <source>
        <strain evidence="2 3">1_3_50AFAA</strain>
    </source>
</reference>
<keyword evidence="1" id="KW-1133">Transmembrane helix</keyword>
<sequence>MADRTLTTASFLFSYGWARFMGAGFFGVEKTRGME</sequence>
<comment type="caution">
    <text evidence="2">The sequence shown here is derived from an EMBL/GenBank/DDBJ whole genome shotgun (WGS) entry which is preliminary data.</text>
</comment>
<keyword evidence="3" id="KW-1185">Reference proteome</keyword>
<dbReference type="EMBL" id="ADLO01000057">
    <property type="protein sequence ID" value="KGF55439.1"/>
    <property type="molecule type" value="Genomic_DNA"/>
</dbReference>
<keyword evidence="1" id="KW-0812">Transmembrane</keyword>
<organism evidence="2 3">
    <name type="scientific">Flavonifractor plautii 1_3_50AFAA</name>
    <dbReference type="NCBI Taxonomy" id="742738"/>
    <lineage>
        <taxon>Bacteria</taxon>
        <taxon>Bacillati</taxon>
        <taxon>Bacillota</taxon>
        <taxon>Clostridia</taxon>
        <taxon>Eubacteriales</taxon>
        <taxon>Oscillospiraceae</taxon>
        <taxon>Flavonifractor</taxon>
    </lineage>
</organism>
<evidence type="ECO:0000313" key="3">
    <source>
        <dbReference type="Proteomes" id="UP000029585"/>
    </source>
</evidence>
<dbReference type="Proteomes" id="UP000029585">
    <property type="component" value="Unassembled WGS sequence"/>
</dbReference>
<proteinExistence type="predicted"/>
<dbReference type="AlphaFoldDB" id="A0A096DD55"/>
<name>A0A096DD55_FLAPL</name>
<dbReference type="HOGENOM" id="CLU_3364302_0_0_9"/>
<feature type="transmembrane region" description="Helical" evidence="1">
    <location>
        <begin position="6"/>
        <end position="28"/>
    </location>
</feature>
<protein>
    <submittedName>
        <fullName evidence="2">Uncharacterized protein</fullName>
    </submittedName>
</protein>
<keyword evidence="1" id="KW-0472">Membrane</keyword>